<feature type="region of interest" description="Disordered" evidence="1">
    <location>
        <begin position="1"/>
        <end position="21"/>
    </location>
</feature>
<reference evidence="3" key="1">
    <citation type="submission" date="2015-10" db="EMBL/GenBank/DDBJ databases">
        <authorList>
            <person name="Ju K.-S."/>
            <person name="Doroghazi J.R."/>
            <person name="Metcalf W.W."/>
        </authorList>
    </citation>
    <scope>NUCLEOTIDE SEQUENCE [LARGE SCALE GENOMIC DNA]</scope>
    <source>
        <strain evidence="3">NRRL 3151</strain>
    </source>
</reference>
<dbReference type="AlphaFoldDB" id="A0A0X3UT39"/>
<feature type="compositionally biased region" description="Polar residues" evidence="1">
    <location>
        <begin position="10"/>
        <end position="19"/>
    </location>
</feature>
<sequence>MSGELAPVDQASNSPTASGGMTAEEIDNALSSMARASAVLLQASEAARQHMDELDTLKEAELRQHGNARSSTYDPESVLVSVRLKVAVNTAKTHQDAAHEFVCWWVDAAIAAWRSTAHGAPLHRARMGAAAPETLMPDEDLALLPTVDDLTRQLVELCAFLGPPPVGEMSDQAQDPAAMAAGMAAHSGLRLRRDETGNVRVLDDAEPEARRRRLWGDYWIDHRLPRLPDPKELDLLLAPAPEGVAQRLQSATQAVIRVTRAGLRLSEMESNEAPWTPAEIAEYDRLSDQVSRVTTVLAEYARTVTDALPEMRAALT</sequence>
<organism evidence="2 3">
    <name type="scientific">Streptomyces regalis</name>
    <dbReference type="NCBI Taxonomy" id="68262"/>
    <lineage>
        <taxon>Bacteria</taxon>
        <taxon>Bacillati</taxon>
        <taxon>Actinomycetota</taxon>
        <taxon>Actinomycetes</taxon>
        <taxon>Kitasatosporales</taxon>
        <taxon>Streptomycetaceae</taxon>
        <taxon>Streptomyces</taxon>
    </lineage>
</organism>
<proteinExistence type="predicted"/>
<dbReference type="Proteomes" id="UP000053923">
    <property type="component" value="Unassembled WGS sequence"/>
</dbReference>
<dbReference type="RefSeq" id="WP_159053237.1">
    <property type="nucleotide sequence ID" value="NZ_LLZG01000176.1"/>
</dbReference>
<evidence type="ECO:0000256" key="1">
    <source>
        <dbReference type="SAM" id="MobiDB-lite"/>
    </source>
</evidence>
<keyword evidence="3" id="KW-1185">Reference proteome</keyword>
<dbReference type="OrthoDB" id="3543277at2"/>
<evidence type="ECO:0000313" key="3">
    <source>
        <dbReference type="Proteomes" id="UP000053923"/>
    </source>
</evidence>
<gene>
    <name evidence="2" type="ORF">ADL12_21210</name>
</gene>
<name>A0A0X3UT39_9ACTN</name>
<evidence type="ECO:0000313" key="2">
    <source>
        <dbReference type="EMBL" id="KUL34046.1"/>
    </source>
</evidence>
<protein>
    <submittedName>
        <fullName evidence="2">Uncharacterized protein</fullName>
    </submittedName>
</protein>
<dbReference type="EMBL" id="LLZG01000176">
    <property type="protein sequence ID" value="KUL34046.1"/>
    <property type="molecule type" value="Genomic_DNA"/>
</dbReference>
<accession>A0A0X3UT39</accession>
<comment type="caution">
    <text evidence="2">The sequence shown here is derived from an EMBL/GenBank/DDBJ whole genome shotgun (WGS) entry which is preliminary data.</text>
</comment>